<comment type="caution">
    <text evidence="1">The sequence shown here is derived from an EMBL/GenBank/DDBJ whole genome shotgun (WGS) entry which is preliminary data.</text>
</comment>
<organism evidence="1 2">
    <name type="scientific">Brunnivagina elsteri CCALA 953</name>
    <dbReference type="NCBI Taxonomy" id="987040"/>
    <lineage>
        <taxon>Bacteria</taxon>
        <taxon>Bacillati</taxon>
        <taxon>Cyanobacteriota</taxon>
        <taxon>Cyanophyceae</taxon>
        <taxon>Nostocales</taxon>
        <taxon>Calotrichaceae</taxon>
        <taxon>Brunnivagina</taxon>
    </lineage>
</organism>
<evidence type="ECO:0000313" key="2">
    <source>
        <dbReference type="Proteomes" id="UP000218238"/>
    </source>
</evidence>
<reference evidence="1 2" key="1">
    <citation type="submission" date="2017-08" db="EMBL/GenBank/DDBJ databases">
        <title>Draft genome sequence of filamentous cyanobacterium Calothrix elsteri CCALA 953.</title>
        <authorList>
            <person name="Gagunashvili A.N."/>
            <person name="Elster J."/>
            <person name="Andresson O.S."/>
        </authorList>
    </citation>
    <scope>NUCLEOTIDE SEQUENCE [LARGE SCALE GENOMIC DNA]</scope>
    <source>
        <strain evidence="1 2">CCALA 953</strain>
    </source>
</reference>
<evidence type="ECO:0000313" key="1">
    <source>
        <dbReference type="EMBL" id="PAX59972.1"/>
    </source>
</evidence>
<proteinExistence type="predicted"/>
<dbReference type="Proteomes" id="UP000218238">
    <property type="component" value="Unassembled WGS sequence"/>
</dbReference>
<accession>A0A2A2TNF7</accession>
<name>A0A2A2TNF7_9CYAN</name>
<gene>
    <name evidence="1" type="ORF">CK510_04330</name>
</gene>
<dbReference type="EMBL" id="NTFS01000028">
    <property type="protein sequence ID" value="PAX59972.1"/>
    <property type="molecule type" value="Genomic_DNA"/>
</dbReference>
<sequence>MIGFRYKRKNSLSIALKHRKERACNFVFSHQSPPQRLAIKTEGKVSPNKRDIFIMNATAPFSLAYSFDYDRFTKPDLQTKAKSTLGSL</sequence>
<dbReference type="AlphaFoldDB" id="A0A2A2TNF7"/>
<protein>
    <submittedName>
        <fullName evidence="1">Uncharacterized protein</fullName>
    </submittedName>
</protein>
<keyword evidence="2" id="KW-1185">Reference proteome</keyword>